<dbReference type="EMBL" id="JAIFRP010004508">
    <property type="protein sequence ID" value="KAK2575188.1"/>
    <property type="molecule type" value="Genomic_DNA"/>
</dbReference>
<comment type="caution">
    <text evidence="1">The sequence shown here is derived from an EMBL/GenBank/DDBJ whole genome shotgun (WGS) entry which is preliminary data.</text>
</comment>
<keyword evidence="2" id="KW-1185">Reference proteome</keyword>
<reference evidence="1" key="2">
    <citation type="journal article" date="2023" name="Commun. Biol.">
        <title>Intrasexual cuticular hydrocarbon dimorphism in a wasp sheds light on hydrocarbon biosynthesis genes in Hymenoptera.</title>
        <authorList>
            <person name="Moris V.C."/>
            <person name="Podsiadlowski L."/>
            <person name="Martin S."/>
            <person name="Oeyen J.P."/>
            <person name="Donath A."/>
            <person name="Petersen M."/>
            <person name="Wilbrandt J."/>
            <person name="Misof B."/>
            <person name="Liedtke D."/>
            <person name="Thamm M."/>
            <person name="Scheiner R."/>
            <person name="Schmitt T."/>
            <person name="Niehuis O."/>
        </authorList>
    </citation>
    <scope>NUCLEOTIDE SEQUENCE</scope>
    <source>
        <strain evidence="1">GBR_01_08_01A</strain>
    </source>
</reference>
<evidence type="ECO:0000313" key="1">
    <source>
        <dbReference type="EMBL" id="KAK2575188.1"/>
    </source>
</evidence>
<gene>
    <name evidence="1" type="ORF">KPH14_003223</name>
</gene>
<protein>
    <submittedName>
        <fullName evidence="1">Uncharacterized protein</fullName>
    </submittedName>
</protein>
<reference evidence="1" key="1">
    <citation type="submission" date="2021-08" db="EMBL/GenBank/DDBJ databases">
        <authorList>
            <person name="Misof B."/>
            <person name="Oliver O."/>
            <person name="Podsiadlowski L."/>
            <person name="Donath A."/>
            <person name="Peters R."/>
            <person name="Mayer C."/>
            <person name="Rust J."/>
            <person name="Gunkel S."/>
            <person name="Lesny P."/>
            <person name="Martin S."/>
            <person name="Oeyen J.P."/>
            <person name="Petersen M."/>
            <person name="Panagiotis P."/>
            <person name="Wilbrandt J."/>
            <person name="Tanja T."/>
        </authorList>
    </citation>
    <scope>NUCLEOTIDE SEQUENCE</scope>
    <source>
        <strain evidence="1">GBR_01_08_01A</strain>
        <tissue evidence="1">Thorax + abdomen</tissue>
    </source>
</reference>
<organism evidence="1 2">
    <name type="scientific">Odynerus spinipes</name>
    <dbReference type="NCBI Taxonomy" id="1348599"/>
    <lineage>
        <taxon>Eukaryota</taxon>
        <taxon>Metazoa</taxon>
        <taxon>Ecdysozoa</taxon>
        <taxon>Arthropoda</taxon>
        <taxon>Hexapoda</taxon>
        <taxon>Insecta</taxon>
        <taxon>Pterygota</taxon>
        <taxon>Neoptera</taxon>
        <taxon>Endopterygota</taxon>
        <taxon>Hymenoptera</taxon>
        <taxon>Apocrita</taxon>
        <taxon>Aculeata</taxon>
        <taxon>Vespoidea</taxon>
        <taxon>Vespidae</taxon>
        <taxon>Eumeninae</taxon>
        <taxon>Odynerus</taxon>
    </lineage>
</organism>
<accession>A0AAD9R8L4</accession>
<name>A0AAD9R8L4_9HYME</name>
<evidence type="ECO:0000313" key="2">
    <source>
        <dbReference type="Proteomes" id="UP001258017"/>
    </source>
</evidence>
<dbReference type="Proteomes" id="UP001258017">
    <property type="component" value="Unassembled WGS sequence"/>
</dbReference>
<proteinExistence type="predicted"/>
<sequence length="84" mass="9460">MEQRYVRARVYALSTFLGLRYCELATKAGASEMAISRKPEEEENKRKAIVAASVTGGSEAADMQHETALRLDVHQQTFCHNYHS</sequence>
<dbReference type="AlphaFoldDB" id="A0AAD9R8L4"/>